<comment type="caution">
    <text evidence="1">The sequence shown here is derived from an EMBL/GenBank/DDBJ whole genome shotgun (WGS) entry which is preliminary data.</text>
</comment>
<name>J9FYC7_9ZZZZ</name>
<sequence>MKKVLSTVALLLTACFATAQVNVVKEAKSLKSNPEEAAKVIEPALTNPETANDPETWKLAGDFQKAIYDDQNMKLYLPGGQADTTKLYNSLAKLYEYYLKCDEVEQAKVQSGELKKAKLRKKNANVLKTLRLNLVNGGGDAFNKGNYTDALKYFGLFVDVVNEPIFAEDEEIKADTLTSLYACYAALCANQLKDNAAVIKYGNIGKEHKEEGYRALMCLAETYGQKEG</sequence>
<dbReference type="AlphaFoldDB" id="J9FYC7"/>
<gene>
    <name evidence="1" type="ORF">EVA_11888</name>
</gene>
<dbReference type="PROSITE" id="PS51257">
    <property type="entry name" value="PROKAR_LIPOPROTEIN"/>
    <property type="match status" value="1"/>
</dbReference>
<protein>
    <submittedName>
        <fullName evidence="1">TPR repeat-containing protein</fullName>
    </submittedName>
</protein>
<accession>J9FYC7</accession>
<reference evidence="1" key="1">
    <citation type="journal article" date="2012" name="PLoS ONE">
        <title>Gene sets for utilization of primary and secondary nutrition supplies in the distal gut of endangered iberian lynx.</title>
        <authorList>
            <person name="Alcaide M."/>
            <person name="Messina E."/>
            <person name="Richter M."/>
            <person name="Bargiela R."/>
            <person name="Peplies J."/>
            <person name="Huws S.A."/>
            <person name="Newbold C.J."/>
            <person name="Golyshin P.N."/>
            <person name="Simon M.A."/>
            <person name="Lopez G."/>
            <person name="Yakimov M.M."/>
            <person name="Ferrer M."/>
        </authorList>
    </citation>
    <scope>NUCLEOTIDE SEQUENCE</scope>
</reference>
<evidence type="ECO:0000313" key="1">
    <source>
        <dbReference type="EMBL" id="EJX00002.1"/>
    </source>
</evidence>
<proteinExistence type="predicted"/>
<dbReference type="EMBL" id="AMCI01003567">
    <property type="protein sequence ID" value="EJX00002.1"/>
    <property type="molecule type" value="Genomic_DNA"/>
</dbReference>
<organism evidence="1">
    <name type="scientific">gut metagenome</name>
    <dbReference type="NCBI Taxonomy" id="749906"/>
    <lineage>
        <taxon>unclassified sequences</taxon>
        <taxon>metagenomes</taxon>
        <taxon>organismal metagenomes</taxon>
    </lineage>
</organism>
<feature type="non-terminal residue" evidence="1">
    <location>
        <position position="228"/>
    </location>
</feature>